<keyword evidence="3" id="KW-0804">Transcription</keyword>
<name>A0ABT1JJ05_ACTCY</name>
<dbReference type="SUPFAM" id="SSF46785">
    <property type="entry name" value="Winged helix' DNA-binding domain"/>
    <property type="match status" value="1"/>
</dbReference>
<evidence type="ECO:0000256" key="3">
    <source>
        <dbReference type="ARBA" id="ARBA00023163"/>
    </source>
</evidence>
<dbReference type="Pfam" id="PF13280">
    <property type="entry name" value="WYL"/>
    <property type="match status" value="1"/>
</dbReference>
<dbReference type="InterPro" id="IPR001034">
    <property type="entry name" value="DeoR_HTH"/>
</dbReference>
<keyword evidence="6" id="KW-1185">Reference proteome</keyword>
<dbReference type="InterPro" id="IPR028349">
    <property type="entry name" value="PafC-like"/>
</dbReference>
<dbReference type="Pfam" id="PF25583">
    <property type="entry name" value="WCX"/>
    <property type="match status" value="1"/>
</dbReference>
<proteinExistence type="predicted"/>
<dbReference type="InterPro" id="IPR036388">
    <property type="entry name" value="WH-like_DNA-bd_sf"/>
</dbReference>
<dbReference type="PROSITE" id="PS00894">
    <property type="entry name" value="HTH_DEOR_1"/>
    <property type="match status" value="1"/>
</dbReference>
<dbReference type="InterPro" id="IPR057727">
    <property type="entry name" value="WCX_dom"/>
</dbReference>
<dbReference type="Proteomes" id="UP000791080">
    <property type="component" value="Unassembled WGS sequence"/>
</dbReference>
<keyword evidence="1" id="KW-0805">Transcription regulation</keyword>
<accession>A0ABT1JJ05</accession>
<dbReference type="PROSITE" id="PS51000">
    <property type="entry name" value="HTH_DEOR_2"/>
    <property type="match status" value="1"/>
</dbReference>
<reference evidence="5 6" key="1">
    <citation type="submission" date="2022-06" db="EMBL/GenBank/DDBJ databases">
        <title>Genomic Encyclopedia of Type Strains, Phase I: the one thousand microbial genomes (KMG-I) project.</title>
        <authorList>
            <person name="Kyrpides N."/>
        </authorList>
    </citation>
    <scope>NUCLEOTIDE SEQUENCE [LARGE SCALE GENOMIC DNA]</scope>
    <source>
        <strain evidence="5 6">DSM 43889</strain>
    </source>
</reference>
<dbReference type="InterPro" id="IPR036390">
    <property type="entry name" value="WH_DNA-bd_sf"/>
</dbReference>
<dbReference type="PANTHER" id="PTHR34580:SF1">
    <property type="entry name" value="PROTEIN PAFC"/>
    <property type="match status" value="1"/>
</dbReference>
<dbReference type="InterPro" id="IPR051534">
    <property type="entry name" value="CBASS_pafABC_assoc_protein"/>
</dbReference>
<evidence type="ECO:0000313" key="5">
    <source>
        <dbReference type="EMBL" id="MCP2332463.1"/>
    </source>
</evidence>
<evidence type="ECO:0000313" key="6">
    <source>
        <dbReference type="Proteomes" id="UP000791080"/>
    </source>
</evidence>
<evidence type="ECO:0000256" key="1">
    <source>
        <dbReference type="ARBA" id="ARBA00023015"/>
    </source>
</evidence>
<dbReference type="InterPro" id="IPR013196">
    <property type="entry name" value="HTH_11"/>
</dbReference>
<dbReference type="Pfam" id="PF08279">
    <property type="entry name" value="HTH_11"/>
    <property type="match status" value="1"/>
</dbReference>
<dbReference type="SMART" id="SM00420">
    <property type="entry name" value="HTH_DEOR"/>
    <property type="match status" value="1"/>
</dbReference>
<organism evidence="5 6">
    <name type="scientific">Actinoalloteichus caeruleus DSM 43889</name>
    <dbReference type="NCBI Taxonomy" id="1120930"/>
    <lineage>
        <taxon>Bacteria</taxon>
        <taxon>Bacillati</taxon>
        <taxon>Actinomycetota</taxon>
        <taxon>Actinomycetes</taxon>
        <taxon>Pseudonocardiales</taxon>
        <taxon>Pseudonocardiaceae</taxon>
        <taxon>Actinoalloteichus</taxon>
        <taxon>Actinoalloteichus cyanogriseus</taxon>
    </lineage>
</organism>
<dbReference type="GO" id="GO:0003677">
    <property type="term" value="F:DNA binding"/>
    <property type="evidence" value="ECO:0007669"/>
    <property type="project" value="UniProtKB-KW"/>
</dbReference>
<dbReference type="PROSITE" id="PS52050">
    <property type="entry name" value="WYL"/>
    <property type="match status" value="1"/>
</dbReference>
<gene>
    <name evidence="5" type="ORF">G443_002733</name>
</gene>
<dbReference type="InterPro" id="IPR018356">
    <property type="entry name" value="Tscrpt_reg_HTH_DeoR_CS"/>
</dbReference>
<evidence type="ECO:0000256" key="2">
    <source>
        <dbReference type="ARBA" id="ARBA00023125"/>
    </source>
</evidence>
<dbReference type="PIRSF" id="PIRSF016838">
    <property type="entry name" value="PafC"/>
    <property type="match status" value="1"/>
</dbReference>
<dbReference type="Gene3D" id="1.10.10.10">
    <property type="entry name" value="Winged helix-like DNA-binding domain superfamily/Winged helix DNA-binding domain"/>
    <property type="match status" value="1"/>
</dbReference>
<dbReference type="InterPro" id="IPR026881">
    <property type="entry name" value="WYL_dom"/>
</dbReference>
<feature type="domain" description="HTH deoR-type" evidence="4">
    <location>
        <begin position="2"/>
        <end position="61"/>
    </location>
</feature>
<protein>
    <submittedName>
        <fullName evidence="5">DNA-binding transcriptional regulator YafY, contains an HTH and WYL domains</fullName>
    </submittedName>
</protein>
<keyword evidence="2 5" id="KW-0238">DNA-binding</keyword>
<dbReference type="PANTHER" id="PTHR34580">
    <property type="match status" value="1"/>
</dbReference>
<sequence>MRADRLVAILMLMRTRARVTAAELAAELEVSVSTARRDLEALSSAGVPVYPQPGRHGGWSLVGGARTDLSGLTAGEATALFLLAGPGVPMTSELRSAMRKLLAALPRTFRGDAEAASGALLVDPVAWGGAGRVRPPLLGTLRDAVVRGRRVRLTYSGRSESTRLVDPWGLVDKDGTWYLVGGTERGRRSFRVDRVVDVLLTDEAAHRPPGFDLSEVWGEVVRDVEGRRSGVVATVLVVARYLSAFRAQWGRHCEVAGEGGDGRVRVRVSAHRAVSVAEQLAGWGAVVEVVEPASVRDELARIGAELVGRYGPAAEPPGGGGPGA</sequence>
<evidence type="ECO:0000259" key="4">
    <source>
        <dbReference type="PROSITE" id="PS51000"/>
    </source>
</evidence>
<dbReference type="EMBL" id="AUBJ02000001">
    <property type="protein sequence ID" value="MCP2332463.1"/>
    <property type="molecule type" value="Genomic_DNA"/>
</dbReference>
<dbReference type="RefSeq" id="WP_026417444.1">
    <property type="nucleotide sequence ID" value="NZ_AUBJ02000001.1"/>
</dbReference>
<comment type="caution">
    <text evidence="5">The sequence shown here is derived from an EMBL/GenBank/DDBJ whole genome shotgun (WGS) entry which is preliminary data.</text>
</comment>